<dbReference type="GO" id="GO:0042586">
    <property type="term" value="F:peptide deformylase activity"/>
    <property type="evidence" value="ECO:0007669"/>
    <property type="project" value="UniProtKB-UniRule"/>
</dbReference>
<comment type="caution">
    <text evidence="7">The sequence shown here is derived from an EMBL/GenBank/DDBJ whole genome shotgun (WGS) entry which is preliminary data.</text>
</comment>
<dbReference type="PRINTS" id="PR01576">
    <property type="entry name" value="PDEFORMYLASE"/>
</dbReference>
<dbReference type="CDD" id="cd00487">
    <property type="entry name" value="Pep_deformylase"/>
    <property type="match status" value="1"/>
</dbReference>
<dbReference type="GO" id="GO:0006412">
    <property type="term" value="P:translation"/>
    <property type="evidence" value="ECO:0007669"/>
    <property type="project" value="UniProtKB-UniRule"/>
</dbReference>
<evidence type="ECO:0000256" key="4">
    <source>
        <dbReference type="ARBA" id="ARBA00022917"/>
    </source>
</evidence>
<evidence type="ECO:0000256" key="3">
    <source>
        <dbReference type="ARBA" id="ARBA00022801"/>
    </source>
</evidence>
<dbReference type="Gene3D" id="3.90.45.10">
    <property type="entry name" value="Peptide deformylase"/>
    <property type="match status" value="1"/>
</dbReference>
<name>A0A2W1JCK8_9CYAN</name>
<evidence type="ECO:0000256" key="6">
    <source>
        <dbReference type="HAMAP-Rule" id="MF_00163"/>
    </source>
</evidence>
<dbReference type="NCBIfam" id="TIGR00079">
    <property type="entry name" value="pept_deformyl"/>
    <property type="match status" value="1"/>
</dbReference>
<organism evidence="7 8">
    <name type="scientific">Acaryochloris thomasi RCC1774</name>
    <dbReference type="NCBI Taxonomy" id="1764569"/>
    <lineage>
        <taxon>Bacteria</taxon>
        <taxon>Bacillati</taxon>
        <taxon>Cyanobacteriota</taxon>
        <taxon>Cyanophyceae</taxon>
        <taxon>Acaryochloridales</taxon>
        <taxon>Acaryochloridaceae</taxon>
        <taxon>Acaryochloris</taxon>
        <taxon>Acaryochloris thomasi</taxon>
    </lineage>
</organism>
<evidence type="ECO:0000313" key="8">
    <source>
        <dbReference type="Proteomes" id="UP000248857"/>
    </source>
</evidence>
<dbReference type="AlphaFoldDB" id="A0A2W1JCK8"/>
<proteinExistence type="inferred from homology"/>
<dbReference type="EMBL" id="PQWO01000015">
    <property type="protein sequence ID" value="PZD71679.1"/>
    <property type="molecule type" value="Genomic_DNA"/>
</dbReference>
<feature type="active site" evidence="6">
    <location>
        <position position="144"/>
    </location>
</feature>
<sequence length="175" mass="19577">MDTVLEISQLGNPVLRASAKRVDHIQHAEVQQLIDHLITTMLESAGVGIAAPQVGESLQIMVVASRPTLRYPQAPSMEPVAMINPELISQSDDLLKSWEGCLSIPGIRGQVPRSHSITIAYTDRHGHAHQQEFTDFVARIVQHEFDHLQGTVFVDRVESTQELMTEQEYQKQVFS</sequence>
<dbReference type="HAMAP" id="MF_00163">
    <property type="entry name" value="Pep_deformylase"/>
    <property type="match status" value="1"/>
</dbReference>
<evidence type="ECO:0000256" key="5">
    <source>
        <dbReference type="ARBA" id="ARBA00023004"/>
    </source>
</evidence>
<dbReference type="PANTHER" id="PTHR10458:SF21">
    <property type="entry name" value="PEPTIDE DEFORMYLASE"/>
    <property type="match status" value="1"/>
</dbReference>
<dbReference type="GO" id="GO:0046872">
    <property type="term" value="F:metal ion binding"/>
    <property type="evidence" value="ECO:0007669"/>
    <property type="project" value="UniProtKB-KW"/>
</dbReference>
<keyword evidence="2 6" id="KW-0479">Metal-binding</keyword>
<evidence type="ECO:0000256" key="2">
    <source>
        <dbReference type="ARBA" id="ARBA00022723"/>
    </source>
</evidence>
<dbReference type="InterPro" id="IPR023635">
    <property type="entry name" value="Peptide_deformylase"/>
</dbReference>
<dbReference type="EC" id="3.5.1.88" evidence="6"/>
<accession>A0A2W1JCK8</accession>
<dbReference type="InterPro" id="IPR036821">
    <property type="entry name" value="Peptide_deformylase_sf"/>
</dbReference>
<dbReference type="SUPFAM" id="SSF56420">
    <property type="entry name" value="Peptide deformylase"/>
    <property type="match status" value="1"/>
</dbReference>
<dbReference type="Proteomes" id="UP000248857">
    <property type="component" value="Unassembled WGS sequence"/>
</dbReference>
<evidence type="ECO:0000313" key="7">
    <source>
        <dbReference type="EMBL" id="PZD71679.1"/>
    </source>
</evidence>
<keyword evidence="8" id="KW-1185">Reference proteome</keyword>
<feature type="binding site" evidence="6">
    <location>
        <position position="101"/>
    </location>
    <ligand>
        <name>Fe cation</name>
        <dbReference type="ChEBI" id="CHEBI:24875"/>
    </ligand>
</feature>
<evidence type="ECO:0000256" key="1">
    <source>
        <dbReference type="ARBA" id="ARBA00010759"/>
    </source>
</evidence>
<keyword evidence="4 6" id="KW-0648">Protein biosynthesis</keyword>
<dbReference type="PIRSF" id="PIRSF004749">
    <property type="entry name" value="Pep_def"/>
    <property type="match status" value="1"/>
</dbReference>
<keyword evidence="5 6" id="KW-0408">Iron</keyword>
<dbReference type="Pfam" id="PF01327">
    <property type="entry name" value="Pep_deformylase"/>
    <property type="match status" value="1"/>
</dbReference>
<feature type="binding site" evidence="6">
    <location>
        <position position="143"/>
    </location>
    <ligand>
        <name>Fe cation</name>
        <dbReference type="ChEBI" id="CHEBI:24875"/>
    </ligand>
</feature>
<reference evidence="7 8" key="1">
    <citation type="journal article" date="2018" name="Sci. Rep.">
        <title>A novel species of the marine cyanobacterium Acaryochloris with a unique pigment content and lifestyle.</title>
        <authorList>
            <person name="Partensky F."/>
            <person name="Six C."/>
            <person name="Ratin M."/>
            <person name="Garczarek L."/>
            <person name="Vaulot D."/>
            <person name="Probert I."/>
            <person name="Calteau A."/>
            <person name="Gourvil P."/>
            <person name="Marie D."/>
            <person name="Grebert T."/>
            <person name="Bouchier C."/>
            <person name="Le Panse S."/>
            <person name="Gachenot M."/>
            <person name="Rodriguez F."/>
            <person name="Garrido J.L."/>
        </authorList>
    </citation>
    <scope>NUCLEOTIDE SEQUENCE [LARGE SCALE GENOMIC DNA]</scope>
    <source>
        <strain evidence="7 8">RCC1774</strain>
    </source>
</reference>
<comment type="function">
    <text evidence="6">Removes the formyl group from the N-terminal Met of newly synthesized proteins. Requires at least a dipeptide for an efficient rate of reaction. N-terminal L-methionine is a prerequisite for activity but the enzyme has broad specificity at other positions.</text>
</comment>
<feature type="binding site" evidence="6">
    <location>
        <position position="147"/>
    </location>
    <ligand>
        <name>Fe cation</name>
        <dbReference type="ChEBI" id="CHEBI:24875"/>
    </ligand>
</feature>
<dbReference type="NCBIfam" id="NF001159">
    <property type="entry name" value="PRK00150.1-3"/>
    <property type="match status" value="1"/>
</dbReference>
<dbReference type="FunFam" id="3.90.45.10:FF:000003">
    <property type="entry name" value="Peptide deformylase"/>
    <property type="match status" value="1"/>
</dbReference>
<comment type="similarity">
    <text evidence="1 6">Belongs to the polypeptide deformylase family.</text>
</comment>
<dbReference type="RefSeq" id="WP_110987860.1">
    <property type="nucleotide sequence ID" value="NZ_CAWNWM010000015.1"/>
</dbReference>
<dbReference type="PANTHER" id="PTHR10458">
    <property type="entry name" value="PEPTIDE DEFORMYLASE"/>
    <property type="match status" value="1"/>
</dbReference>
<gene>
    <name evidence="7" type="primary">def_2</name>
    <name evidence="6" type="synonym">def</name>
    <name evidence="7" type="ORF">C1752_05053</name>
</gene>
<keyword evidence="3 6" id="KW-0378">Hydrolase</keyword>
<comment type="catalytic activity">
    <reaction evidence="6">
        <text>N-terminal N-formyl-L-methionyl-[peptide] + H2O = N-terminal L-methionyl-[peptide] + formate</text>
        <dbReference type="Rhea" id="RHEA:24420"/>
        <dbReference type="Rhea" id="RHEA-COMP:10639"/>
        <dbReference type="Rhea" id="RHEA-COMP:10640"/>
        <dbReference type="ChEBI" id="CHEBI:15377"/>
        <dbReference type="ChEBI" id="CHEBI:15740"/>
        <dbReference type="ChEBI" id="CHEBI:49298"/>
        <dbReference type="ChEBI" id="CHEBI:64731"/>
        <dbReference type="EC" id="3.5.1.88"/>
    </reaction>
</comment>
<dbReference type="OrthoDB" id="9784988at2"/>
<comment type="cofactor">
    <cofactor evidence="6">
        <name>Fe(2+)</name>
        <dbReference type="ChEBI" id="CHEBI:29033"/>
    </cofactor>
    <text evidence="6">Binds 1 Fe(2+) ion.</text>
</comment>
<protein>
    <recommendedName>
        <fullName evidence="6">Peptide deformylase</fullName>
        <shortName evidence="6">PDF</shortName>
        <ecNumber evidence="6">3.5.1.88</ecNumber>
    </recommendedName>
    <alternativeName>
        <fullName evidence="6">Polypeptide deformylase</fullName>
    </alternativeName>
</protein>